<dbReference type="InterPro" id="IPR038322">
    <property type="entry name" value="Pex19_C_sf"/>
</dbReference>
<evidence type="ECO:0000313" key="10">
    <source>
        <dbReference type="Proteomes" id="UP000287033"/>
    </source>
</evidence>
<evidence type="ECO:0000256" key="7">
    <source>
        <dbReference type="ARBA" id="ARBA00029688"/>
    </source>
</evidence>
<dbReference type="Proteomes" id="UP000287033">
    <property type="component" value="Unassembled WGS sequence"/>
</dbReference>
<comment type="similarity">
    <text evidence="3">Belongs to the peroxin-19 family.</text>
</comment>
<dbReference type="InterPro" id="IPR006708">
    <property type="entry name" value="Pex19"/>
</dbReference>
<dbReference type="PANTHER" id="PTHR12774:SF2">
    <property type="entry name" value="PEROXISOMAL BIOGENESIS FACTOR 19"/>
    <property type="match status" value="1"/>
</dbReference>
<reference evidence="9 10" key="1">
    <citation type="journal article" date="2018" name="Nat. Ecol. Evol.">
        <title>Shark genomes provide insights into elasmobranch evolution and the origin of vertebrates.</title>
        <authorList>
            <person name="Hara Y"/>
            <person name="Yamaguchi K"/>
            <person name="Onimaru K"/>
            <person name="Kadota M"/>
            <person name="Koyanagi M"/>
            <person name="Keeley SD"/>
            <person name="Tatsumi K"/>
            <person name="Tanaka K"/>
            <person name="Motone F"/>
            <person name="Kageyama Y"/>
            <person name="Nozu R"/>
            <person name="Adachi N"/>
            <person name="Nishimura O"/>
            <person name="Nakagawa R"/>
            <person name="Tanegashima C"/>
            <person name="Kiyatake I"/>
            <person name="Matsumoto R"/>
            <person name="Murakumo K"/>
            <person name="Nishida K"/>
            <person name="Terakita A"/>
            <person name="Kuratani S"/>
            <person name="Sato K"/>
            <person name="Hyodo S Kuraku.S."/>
        </authorList>
    </citation>
    <scope>NUCLEOTIDE SEQUENCE [LARGE SCALE GENOMIC DNA]</scope>
</reference>
<dbReference type="STRING" id="137246.A0A401TEI2"/>
<gene>
    <name evidence="9" type="ORF">chiPu_0025462</name>
</gene>
<evidence type="ECO:0000313" key="9">
    <source>
        <dbReference type="EMBL" id="GCC41052.1"/>
    </source>
</evidence>
<comment type="caution">
    <text evidence="9">The sequence shown here is derived from an EMBL/GenBank/DDBJ whole genome shotgun (WGS) entry which is preliminary data.</text>
</comment>
<evidence type="ECO:0000256" key="6">
    <source>
        <dbReference type="ARBA" id="ARBA00025898"/>
    </source>
</evidence>
<proteinExistence type="inferred from homology"/>
<keyword evidence="5" id="KW-0962">Peroxisome biogenesis</keyword>
<evidence type="ECO:0000256" key="2">
    <source>
        <dbReference type="ARBA" id="ARBA00004405"/>
    </source>
</evidence>
<protein>
    <recommendedName>
        <fullName evidence="4">Peroxisomal biogenesis factor 19</fullName>
    </recommendedName>
    <alternativeName>
        <fullName evidence="7">Peroxin-19</fullName>
    </alternativeName>
    <alternativeName>
        <fullName evidence="8">Peroxisomal farnesylated protein</fullName>
    </alternativeName>
</protein>
<feature type="non-terminal residue" evidence="9">
    <location>
        <position position="104"/>
    </location>
</feature>
<evidence type="ECO:0000256" key="5">
    <source>
        <dbReference type="ARBA" id="ARBA00022593"/>
    </source>
</evidence>
<dbReference type="GO" id="GO:0045046">
    <property type="term" value="P:protein import into peroxisome membrane"/>
    <property type="evidence" value="ECO:0007669"/>
    <property type="project" value="TreeGrafter"/>
</dbReference>
<evidence type="ECO:0000256" key="1">
    <source>
        <dbReference type="ARBA" id="ARBA00003055"/>
    </source>
</evidence>
<evidence type="ECO:0000256" key="4">
    <source>
        <dbReference type="ARBA" id="ARBA00015758"/>
    </source>
</evidence>
<comment type="subcellular location">
    <subcellularLocation>
        <location evidence="2">Peroxisome membrane</location>
        <topology evidence="2">Lipid-anchor</topology>
        <orientation evidence="2">Cytoplasmic side</orientation>
    </subcellularLocation>
</comment>
<comment type="function">
    <text evidence="1">Necessary for early peroxisomal biogenesis. Acts both as a cytosolic chaperone and as an import receptor for peroxisomal membrane proteins (PMPs). Binds and stabilizes newly synthesized PMPs in the cytoplasm by interacting with their hydrophobic membrane-spanning domains, and targets them to the peroxisome membrane by binding to the integral membrane protein PEX3. Excludes CDKN2A from the nucleus and prevents its interaction with MDM2, which results in active degradation of TP53.</text>
</comment>
<dbReference type="GO" id="GO:0005778">
    <property type="term" value="C:peroxisomal membrane"/>
    <property type="evidence" value="ECO:0007669"/>
    <property type="project" value="UniProtKB-SubCell"/>
</dbReference>
<organism evidence="9 10">
    <name type="scientific">Chiloscyllium punctatum</name>
    <name type="common">Brownbanded bambooshark</name>
    <name type="synonym">Hemiscyllium punctatum</name>
    <dbReference type="NCBI Taxonomy" id="137246"/>
    <lineage>
        <taxon>Eukaryota</taxon>
        <taxon>Metazoa</taxon>
        <taxon>Chordata</taxon>
        <taxon>Craniata</taxon>
        <taxon>Vertebrata</taxon>
        <taxon>Chondrichthyes</taxon>
        <taxon>Elasmobranchii</taxon>
        <taxon>Galeomorphii</taxon>
        <taxon>Galeoidea</taxon>
        <taxon>Orectolobiformes</taxon>
        <taxon>Hemiscylliidae</taxon>
        <taxon>Chiloscyllium</taxon>
    </lineage>
</organism>
<name>A0A401TEI2_CHIPU</name>
<keyword evidence="10" id="KW-1185">Reference proteome</keyword>
<dbReference type="GO" id="GO:0033328">
    <property type="term" value="F:peroxisome membrane targeting sequence binding"/>
    <property type="evidence" value="ECO:0007669"/>
    <property type="project" value="TreeGrafter"/>
</dbReference>
<dbReference type="OrthoDB" id="21292at2759"/>
<accession>A0A401TEI2</accession>
<evidence type="ECO:0000256" key="8">
    <source>
        <dbReference type="ARBA" id="ARBA00032710"/>
    </source>
</evidence>
<sequence>MGSLGVDLGLAEGGVEAEGSFLPIMQTIMQNLLSKDILYPSLKEITDKYPDWLAAHRDALPVEEFRRYEQQHTIMGRICQHFEAEGDSRQERPHFETILELMQQ</sequence>
<comment type="subunit">
    <text evidence="6">Interacts with a broad range of peroxisomal membrane proteins, including PEX3, PEX10, PEX11A, PEX11B, PEX12, PEX13, PEX14 and PEX16, PXMP2/PMP22, PXMP4/PMP24, SLC25A17/PMP34, ABCD1/ALDP, ABCD2/ALDRP, and ABCD3/PMP70. Also interacts with the tumor suppressor CDKN2A/p19ARF.</text>
</comment>
<dbReference type="PANTHER" id="PTHR12774">
    <property type="entry name" value="PEROXISOMAL BIOGENESIS FACTOR 19"/>
    <property type="match status" value="1"/>
</dbReference>
<dbReference type="Pfam" id="PF04614">
    <property type="entry name" value="Pex19"/>
    <property type="match status" value="1"/>
</dbReference>
<dbReference type="EMBL" id="BEZZ01059011">
    <property type="protein sequence ID" value="GCC41052.1"/>
    <property type="molecule type" value="Genomic_DNA"/>
</dbReference>
<dbReference type="Gene3D" id="1.20.120.900">
    <property type="entry name" value="Pex19, mPTS binding domain"/>
    <property type="match status" value="1"/>
</dbReference>
<dbReference type="AlphaFoldDB" id="A0A401TEI2"/>
<evidence type="ECO:0000256" key="3">
    <source>
        <dbReference type="ARBA" id="ARBA00006326"/>
    </source>
</evidence>